<evidence type="ECO:0000313" key="1">
    <source>
        <dbReference type="EMBL" id="GGD91236.1"/>
    </source>
</evidence>
<gene>
    <name evidence="2" type="ORF">BG57_14350</name>
    <name evidence="1" type="ORF">GCM10010985_52440</name>
</gene>
<dbReference type="Proteomes" id="UP000027439">
    <property type="component" value="Unassembled WGS sequence"/>
</dbReference>
<reference evidence="1" key="4">
    <citation type="submission" date="2024-05" db="EMBL/GenBank/DDBJ databases">
        <authorList>
            <person name="Sun Q."/>
            <person name="Zhou Y."/>
        </authorList>
    </citation>
    <scope>NUCLEOTIDE SEQUENCE</scope>
    <source>
        <strain evidence="1">CGMCC 1.11013</strain>
    </source>
</reference>
<dbReference type="AlphaFoldDB" id="A0A069NQZ6"/>
<dbReference type="eggNOG" id="ENOG5030B76">
    <property type="taxonomic scope" value="Bacteria"/>
</dbReference>
<dbReference type="Proteomes" id="UP000597138">
    <property type="component" value="Unassembled WGS sequence"/>
</dbReference>
<organism evidence="2 3">
    <name type="scientific">Caballeronia grimmiae</name>
    <dbReference type="NCBI Taxonomy" id="1071679"/>
    <lineage>
        <taxon>Bacteria</taxon>
        <taxon>Pseudomonadati</taxon>
        <taxon>Pseudomonadota</taxon>
        <taxon>Betaproteobacteria</taxon>
        <taxon>Burkholderiales</taxon>
        <taxon>Burkholderiaceae</taxon>
        <taxon>Caballeronia</taxon>
    </lineage>
</organism>
<reference evidence="2 3" key="2">
    <citation type="submission" date="2014-03" db="EMBL/GenBank/DDBJ databases">
        <title>Draft Genome Sequences of Four Burkholderia Strains.</title>
        <authorList>
            <person name="Liu X.Y."/>
            <person name="Li C.X."/>
            <person name="Xu J.H."/>
        </authorList>
    </citation>
    <scope>NUCLEOTIDE SEQUENCE [LARGE SCALE GENOMIC DNA]</scope>
    <source>
        <strain evidence="2 3">R27</strain>
    </source>
</reference>
<dbReference type="RefSeq" id="WP_035967927.1">
    <property type="nucleotide sequence ID" value="NZ_BMEG01000011.1"/>
</dbReference>
<sequence>MTIPTIEYRGYELGAYSHQVFPLHRDPYAKGPRQFSSFVRIDTIPSSEAKARRYATLFDVVSPATMGAAIDLAMQYGKDIVDGKVKATEL</sequence>
<keyword evidence="4" id="KW-1185">Reference proteome</keyword>
<reference evidence="1" key="1">
    <citation type="journal article" date="2014" name="Int. J. Syst. Evol. Microbiol.">
        <title>Complete genome of a new Firmicutes species belonging to the dominant human colonic microbiota ('Ruminococcus bicirculans') reveals two chromosomes and a selective capacity to utilize plant glucans.</title>
        <authorList>
            <consortium name="NISC Comparative Sequencing Program"/>
            <person name="Wegmann U."/>
            <person name="Louis P."/>
            <person name="Goesmann A."/>
            <person name="Henrissat B."/>
            <person name="Duncan S.H."/>
            <person name="Flint H.J."/>
        </authorList>
    </citation>
    <scope>NUCLEOTIDE SEQUENCE</scope>
    <source>
        <strain evidence="1">CGMCC 1.11013</strain>
    </source>
</reference>
<evidence type="ECO:0000313" key="3">
    <source>
        <dbReference type="Proteomes" id="UP000027439"/>
    </source>
</evidence>
<evidence type="ECO:0000313" key="4">
    <source>
        <dbReference type="Proteomes" id="UP000597138"/>
    </source>
</evidence>
<proteinExistence type="predicted"/>
<protein>
    <submittedName>
        <fullName evidence="2">Uncharacterized protein</fullName>
    </submittedName>
</protein>
<dbReference type="OrthoDB" id="9010329at2"/>
<dbReference type="EMBL" id="JFHE01000025">
    <property type="protein sequence ID" value="KDR30790.1"/>
    <property type="molecule type" value="Genomic_DNA"/>
</dbReference>
<evidence type="ECO:0000313" key="2">
    <source>
        <dbReference type="EMBL" id="KDR30790.1"/>
    </source>
</evidence>
<accession>A0A069NQZ6</accession>
<reference evidence="4" key="3">
    <citation type="journal article" date="2019" name="Int. J. Syst. Evol. Microbiol.">
        <title>The Global Catalogue of Microorganisms (GCM) 10K type strain sequencing project: providing services to taxonomists for standard genome sequencing and annotation.</title>
        <authorList>
            <consortium name="The Broad Institute Genomics Platform"/>
            <consortium name="The Broad Institute Genome Sequencing Center for Infectious Disease"/>
            <person name="Wu L."/>
            <person name="Ma J."/>
        </authorList>
    </citation>
    <scope>NUCLEOTIDE SEQUENCE [LARGE SCALE GENOMIC DNA]</scope>
    <source>
        <strain evidence="4">CGMCC 1.11013</strain>
    </source>
</reference>
<comment type="caution">
    <text evidence="2">The sequence shown here is derived from an EMBL/GenBank/DDBJ whole genome shotgun (WGS) entry which is preliminary data.</text>
</comment>
<dbReference type="EMBL" id="BMEG01000011">
    <property type="protein sequence ID" value="GGD91236.1"/>
    <property type="molecule type" value="Genomic_DNA"/>
</dbReference>
<name>A0A069NQZ6_9BURK</name>